<organism evidence="6 7">
    <name type="scientific">Nocardiopsis flavescens</name>
    <dbReference type="NCBI Taxonomy" id="758803"/>
    <lineage>
        <taxon>Bacteria</taxon>
        <taxon>Bacillati</taxon>
        <taxon>Actinomycetota</taxon>
        <taxon>Actinomycetes</taxon>
        <taxon>Streptosporangiales</taxon>
        <taxon>Nocardiopsidaceae</taxon>
        <taxon>Nocardiopsis</taxon>
    </lineage>
</organism>
<feature type="transmembrane region" description="Helical" evidence="4">
    <location>
        <begin position="16"/>
        <end position="35"/>
    </location>
</feature>
<dbReference type="PANTHER" id="PTHR24421">
    <property type="entry name" value="NITRATE/NITRITE SENSOR PROTEIN NARX-RELATED"/>
    <property type="match status" value="1"/>
</dbReference>
<dbReference type="RefSeq" id="WP_073380564.1">
    <property type="nucleotide sequence ID" value="NZ_FQZK01000011.1"/>
</dbReference>
<feature type="transmembrane region" description="Helical" evidence="4">
    <location>
        <begin position="79"/>
        <end position="95"/>
    </location>
</feature>
<evidence type="ECO:0000313" key="6">
    <source>
        <dbReference type="EMBL" id="SHJ90493.1"/>
    </source>
</evidence>
<dbReference type="Gene3D" id="1.20.5.1930">
    <property type="match status" value="1"/>
</dbReference>
<proteinExistence type="predicted"/>
<keyword evidence="4" id="KW-0472">Membrane</keyword>
<evidence type="ECO:0000256" key="2">
    <source>
        <dbReference type="ARBA" id="ARBA00022777"/>
    </source>
</evidence>
<dbReference type="GO" id="GO:0000155">
    <property type="term" value="F:phosphorelay sensor kinase activity"/>
    <property type="evidence" value="ECO:0007669"/>
    <property type="project" value="InterPro"/>
</dbReference>
<feature type="transmembrane region" description="Helical" evidence="4">
    <location>
        <begin position="101"/>
        <end position="117"/>
    </location>
</feature>
<feature type="domain" description="Signal transduction histidine kinase subgroup 3 dimerisation and phosphoacceptor" evidence="5">
    <location>
        <begin position="195"/>
        <end position="260"/>
    </location>
</feature>
<sequence length="385" mass="41164">MPGTDEVERTMRFGRLVIMVTMGMLAVLLAGIPVFEVVLSGPRDDAWRPLAALGASVPLAVLVLFLVRDRIDGRRIPDPRFYWGSLALLGLTAALVRDPVLTMGLFATWWSAGVFTAPRRRGAVVTLVLLAAPWPFVLVGGGEVPLPLQFVFWVGSILWALVMASSTVATIWLWDITRQAVEGQRARARLAVTEERLRFSRDMHDLLGHSLSALAVKAELAGRLVDRAPERAEKELGEVHDLAREALGQVRAAVGGYREPDPAEEAAAVRGVLETVGTRVEITGLEGLDVPARVSGTAAWVVREGGTNVLRHSEAARCRIDFSLVEGEGGRALVVEVSNDGVHGEGGGRGNGLTGLAERVAAAGGGLTATRTRGDGFLLRAVLPF</sequence>
<evidence type="ECO:0000313" key="7">
    <source>
        <dbReference type="Proteomes" id="UP000184452"/>
    </source>
</evidence>
<gene>
    <name evidence="6" type="ORF">SAMN05421803_11154</name>
</gene>
<name>A0A1M6N4F8_9ACTN</name>
<feature type="transmembrane region" description="Helical" evidence="4">
    <location>
        <begin position="124"/>
        <end position="144"/>
    </location>
</feature>
<dbReference type="Gene3D" id="3.30.565.10">
    <property type="entry name" value="Histidine kinase-like ATPase, C-terminal domain"/>
    <property type="match status" value="1"/>
</dbReference>
<dbReference type="AlphaFoldDB" id="A0A1M6N4F8"/>
<dbReference type="GO" id="GO:0046983">
    <property type="term" value="F:protein dimerization activity"/>
    <property type="evidence" value="ECO:0007669"/>
    <property type="project" value="InterPro"/>
</dbReference>
<evidence type="ECO:0000259" key="5">
    <source>
        <dbReference type="Pfam" id="PF07730"/>
    </source>
</evidence>
<dbReference type="InterPro" id="IPR036890">
    <property type="entry name" value="HATPase_C_sf"/>
</dbReference>
<accession>A0A1M6N4F8</accession>
<keyword evidence="3" id="KW-0902">Two-component regulatory system</keyword>
<dbReference type="Proteomes" id="UP000184452">
    <property type="component" value="Unassembled WGS sequence"/>
</dbReference>
<dbReference type="SUPFAM" id="SSF55874">
    <property type="entry name" value="ATPase domain of HSP90 chaperone/DNA topoisomerase II/histidine kinase"/>
    <property type="match status" value="1"/>
</dbReference>
<dbReference type="InterPro" id="IPR050482">
    <property type="entry name" value="Sensor_HK_TwoCompSys"/>
</dbReference>
<dbReference type="GO" id="GO:0016020">
    <property type="term" value="C:membrane"/>
    <property type="evidence" value="ECO:0007669"/>
    <property type="project" value="InterPro"/>
</dbReference>
<feature type="transmembrane region" description="Helical" evidence="4">
    <location>
        <begin position="47"/>
        <end position="67"/>
    </location>
</feature>
<keyword evidence="2 6" id="KW-0418">Kinase</keyword>
<dbReference type="PANTHER" id="PTHR24421:SF63">
    <property type="entry name" value="SENSOR HISTIDINE KINASE DESK"/>
    <property type="match status" value="1"/>
</dbReference>
<keyword evidence="1" id="KW-0808">Transferase</keyword>
<feature type="transmembrane region" description="Helical" evidence="4">
    <location>
        <begin position="150"/>
        <end position="174"/>
    </location>
</feature>
<evidence type="ECO:0000256" key="4">
    <source>
        <dbReference type="SAM" id="Phobius"/>
    </source>
</evidence>
<dbReference type="STRING" id="758803.SAMN05421803_11154"/>
<reference evidence="6 7" key="1">
    <citation type="submission" date="2016-11" db="EMBL/GenBank/DDBJ databases">
        <authorList>
            <person name="Jaros S."/>
            <person name="Januszkiewicz K."/>
            <person name="Wedrychowicz H."/>
        </authorList>
    </citation>
    <scope>NUCLEOTIDE SEQUENCE [LARGE SCALE GENOMIC DNA]</scope>
    <source>
        <strain evidence="6 7">CGMCC 4.5723</strain>
    </source>
</reference>
<dbReference type="OrthoDB" id="5241784at2"/>
<keyword evidence="4" id="KW-1133">Transmembrane helix</keyword>
<protein>
    <submittedName>
        <fullName evidence="6">Two-component system, NarL family, sensor histidine kinase DesK</fullName>
    </submittedName>
</protein>
<dbReference type="InterPro" id="IPR011712">
    <property type="entry name" value="Sig_transdc_His_kin_sub3_dim/P"/>
</dbReference>
<keyword evidence="7" id="KW-1185">Reference proteome</keyword>
<evidence type="ECO:0000256" key="1">
    <source>
        <dbReference type="ARBA" id="ARBA00022679"/>
    </source>
</evidence>
<evidence type="ECO:0000256" key="3">
    <source>
        <dbReference type="ARBA" id="ARBA00023012"/>
    </source>
</evidence>
<dbReference type="EMBL" id="FQZK01000011">
    <property type="protein sequence ID" value="SHJ90493.1"/>
    <property type="molecule type" value="Genomic_DNA"/>
</dbReference>
<dbReference type="Pfam" id="PF07730">
    <property type="entry name" value="HisKA_3"/>
    <property type="match status" value="1"/>
</dbReference>
<keyword evidence="4" id="KW-0812">Transmembrane</keyword>